<evidence type="ECO:0000313" key="4">
    <source>
        <dbReference type="Proteomes" id="UP000248132"/>
    </source>
</evidence>
<accession>A0A318XLG1</accession>
<sequence length="698" mass="70978">MFKKMRSIKNRVLVIVLSALICTLGLTSCTNQNLIAEANQGQVSSSSSIAKTNISVEYDSDDENSSWSSSDASNIVLNGNSITSDGTGATVNGSKVTITASGTYCISGTLSDGQIIIDTEDKEAVRLVFNGVNITSSSSAPVYVKDAKKTVILLADGTENNITDGTSYILEDSESDEPNATIFSKSDLTINGSGALTVNANYNHAIYSKDELKIMSGNITVNSVADGIKGKDFVAIKNGTINIYSDGDGIQSNNDEDAQKGFIAISDGTINITSGKDAVQAETSVLVSGGTLNVTSGGGSANGVKKASGQMGGMGGVFDKNSIQKNDISDTDSVTKADPGSAPAGTAAAGESTASSASTDSDGTESTKGIKAAVDITIDGGTVNIDSADDSIHSNGSLSINGGTFKISSGDDGIHSDSTLEINGGDIAIAKSYEGIESSVITLNEGNIQITASDDGINVAGGNDGSSENGRSGQDEFSASGDCYLNINGGYILVDAGGDGLDSNGSINMTNGTVLVNGPENSGNGALDYNGSFVMTGGYLLAAGSSGMAQATSDSSTQYSVIANFDSELPADTIVYIETSDGKDILTFAPSKKYQSVVLCSPELKKDSTYNIYYGGTSTGTNKDGLYTGGTYSGGTKFQSFTVSDIVTSVGTAAGNMGMGGGMDKGGFPGGTDDAGRSPRGMRDQQNSSSSQSTEAAE</sequence>
<feature type="compositionally biased region" description="Low complexity" evidence="1">
    <location>
        <begin position="337"/>
        <end position="367"/>
    </location>
</feature>
<feature type="chain" id="PRO_5038772940" evidence="2">
    <location>
        <begin position="29"/>
        <end position="698"/>
    </location>
</feature>
<feature type="compositionally biased region" description="Polar residues" evidence="1">
    <location>
        <begin position="684"/>
        <end position="698"/>
    </location>
</feature>
<gene>
    <name evidence="3" type="ORF">LY28_02361</name>
</gene>
<dbReference type="EMBL" id="QKMR01000013">
    <property type="protein sequence ID" value="PYG87223.1"/>
    <property type="molecule type" value="Genomic_DNA"/>
</dbReference>
<dbReference type="AlphaFoldDB" id="A0A318XLG1"/>
<comment type="caution">
    <text evidence="3">The sequence shown here is derived from an EMBL/GenBank/DDBJ whole genome shotgun (WGS) entry which is preliminary data.</text>
</comment>
<proteinExistence type="predicted"/>
<feature type="region of interest" description="Disordered" evidence="1">
    <location>
        <begin position="329"/>
        <end position="367"/>
    </location>
</feature>
<protein>
    <submittedName>
        <fullName evidence="3">Uncharacterized protein DUF4353</fullName>
    </submittedName>
</protein>
<feature type="region of interest" description="Disordered" evidence="1">
    <location>
        <begin position="658"/>
        <end position="698"/>
    </location>
</feature>
<evidence type="ECO:0000256" key="1">
    <source>
        <dbReference type="SAM" id="MobiDB-lite"/>
    </source>
</evidence>
<dbReference type="Pfam" id="PF14262">
    <property type="entry name" value="Cthe_2159"/>
    <property type="match status" value="1"/>
</dbReference>
<feature type="compositionally biased region" description="Basic and acidic residues" evidence="1">
    <location>
        <begin position="674"/>
        <end position="683"/>
    </location>
</feature>
<dbReference type="RefSeq" id="WP_242981250.1">
    <property type="nucleotide sequence ID" value="NZ_QKMR01000013.1"/>
</dbReference>
<name>A0A318XLG1_9FIRM</name>
<dbReference type="PROSITE" id="PS51257">
    <property type="entry name" value="PROKAR_LIPOPROTEIN"/>
    <property type="match status" value="1"/>
</dbReference>
<organism evidence="3 4">
    <name type="scientific">Ruminiclostridium sufflavum DSM 19573</name>
    <dbReference type="NCBI Taxonomy" id="1121337"/>
    <lineage>
        <taxon>Bacteria</taxon>
        <taxon>Bacillati</taxon>
        <taxon>Bacillota</taxon>
        <taxon>Clostridia</taxon>
        <taxon>Eubacteriales</taxon>
        <taxon>Oscillospiraceae</taxon>
        <taxon>Ruminiclostridium</taxon>
    </lineage>
</organism>
<evidence type="ECO:0000313" key="3">
    <source>
        <dbReference type="EMBL" id="PYG87223.1"/>
    </source>
</evidence>
<keyword evidence="2" id="KW-0732">Signal</keyword>
<feature type="signal peptide" evidence="2">
    <location>
        <begin position="1"/>
        <end position="28"/>
    </location>
</feature>
<feature type="compositionally biased region" description="Gly residues" evidence="1">
    <location>
        <begin position="658"/>
        <end position="670"/>
    </location>
</feature>
<evidence type="ECO:0000256" key="2">
    <source>
        <dbReference type="SAM" id="SignalP"/>
    </source>
</evidence>
<keyword evidence="4" id="KW-1185">Reference proteome</keyword>
<dbReference type="InterPro" id="IPR025584">
    <property type="entry name" value="Cthe_2159"/>
</dbReference>
<dbReference type="Proteomes" id="UP000248132">
    <property type="component" value="Unassembled WGS sequence"/>
</dbReference>
<reference evidence="3 4" key="1">
    <citation type="submission" date="2018-06" db="EMBL/GenBank/DDBJ databases">
        <title>Genomic Encyclopedia of Type Strains, Phase I: the one thousand microbial genomes (KMG-I) project.</title>
        <authorList>
            <person name="Kyrpides N."/>
        </authorList>
    </citation>
    <scope>NUCLEOTIDE SEQUENCE [LARGE SCALE GENOMIC DNA]</scope>
    <source>
        <strain evidence="3 4">DSM 19573</strain>
    </source>
</reference>